<accession>A0A6N2C713</accession>
<dbReference type="InterPro" id="IPR035979">
    <property type="entry name" value="RBD_domain_sf"/>
</dbReference>
<dbReference type="GO" id="GO:0003723">
    <property type="term" value="F:RNA binding"/>
    <property type="evidence" value="ECO:0007669"/>
    <property type="project" value="InterPro"/>
</dbReference>
<feature type="domain" description="RRM" evidence="2">
    <location>
        <begin position="6"/>
        <end position="40"/>
    </location>
</feature>
<dbReference type="PANTHER" id="PTHR44378:SF1">
    <property type="entry name" value="ACYL-ACTIVATING ENZYME 18, PEROXISOMAL-RELATED"/>
    <property type="match status" value="1"/>
</dbReference>
<dbReference type="EMBL" id="RXGB01001011">
    <property type="protein sequence ID" value="TMX00732.1"/>
    <property type="molecule type" value="Genomic_DNA"/>
</dbReference>
<dbReference type="Gene3D" id="3.30.70.330">
    <property type="match status" value="1"/>
</dbReference>
<dbReference type="Pfam" id="PF00076">
    <property type="entry name" value="RRM_1"/>
    <property type="match status" value="1"/>
</dbReference>
<feature type="region of interest" description="Disordered" evidence="1">
    <location>
        <begin position="47"/>
        <end position="68"/>
    </location>
</feature>
<reference evidence="3" key="1">
    <citation type="submission" date="2019-05" db="EMBL/GenBank/DDBJ databases">
        <title>The de novo reference genome and transcriptome assemblies of the wild tomato species Solanum chilense.</title>
        <authorList>
            <person name="Stam R."/>
            <person name="Nosenko T."/>
            <person name="Hoerger A.C."/>
            <person name="Stephan W."/>
            <person name="Seidel M.A."/>
            <person name="Kuhn J.M.M."/>
            <person name="Haberer G."/>
            <person name="Tellier A."/>
        </authorList>
    </citation>
    <scope>NUCLEOTIDE SEQUENCE</scope>
    <source>
        <tissue evidence="3">Mature leaves</tissue>
    </source>
</reference>
<sequence length="248" mass="28071">SLLLHSEPRGFGFIQYVDPADAAEAKYHMDGRASQGRQLKIVFGEESRKKAQEMRARERGSGRGGRNYDRRVTHLGTITLLDIHDLHLPATMIITLHLREGNTQGLFRLNRKNTVMRDHILLVQLRRHGDILKRTIGGYLVVNGRADDTMNLGGIKSVIESVAFSAAPPNGGPEELSIFVVVKEGMNIISPDTLKKRFSRALQSNLNPLFEVRWVKIVGMLPRTASNKLLRRVLREQWKQHVQIQSKL</sequence>
<organism evidence="3">
    <name type="scientific">Solanum chilense</name>
    <name type="common">Tomato</name>
    <name type="synonym">Lycopersicon chilense</name>
    <dbReference type="NCBI Taxonomy" id="4083"/>
    <lineage>
        <taxon>Eukaryota</taxon>
        <taxon>Viridiplantae</taxon>
        <taxon>Streptophyta</taxon>
        <taxon>Embryophyta</taxon>
        <taxon>Tracheophyta</taxon>
        <taxon>Spermatophyta</taxon>
        <taxon>Magnoliopsida</taxon>
        <taxon>eudicotyledons</taxon>
        <taxon>Gunneridae</taxon>
        <taxon>Pentapetalae</taxon>
        <taxon>asterids</taxon>
        <taxon>lamiids</taxon>
        <taxon>Solanales</taxon>
        <taxon>Solanaceae</taxon>
        <taxon>Solanoideae</taxon>
        <taxon>Solaneae</taxon>
        <taxon>Solanum</taxon>
        <taxon>Solanum subgen. Lycopersicon</taxon>
    </lineage>
</organism>
<dbReference type="AlphaFoldDB" id="A0A6N2C713"/>
<feature type="non-terminal residue" evidence="3">
    <location>
        <position position="1"/>
    </location>
</feature>
<dbReference type="InterPro" id="IPR012677">
    <property type="entry name" value="Nucleotide-bd_a/b_plait_sf"/>
</dbReference>
<evidence type="ECO:0000313" key="3">
    <source>
        <dbReference type="EMBL" id="TMX00732.1"/>
    </source>
</evidence>
<dbReference type="InterPro" id="IPR045851">
    <property type="entry name" value="AMP-bd_C_sf"/>
</dbReference>
<protein>
    <recommendedName>
        <fullName evidence="2">RRM domain-containing protein</fullName>
    </recommendedName>
</protein>
<name>A0A6N2C713_SOLCI</name>
<dbReference type="PANTHER" id="PTHR44378">
    <property type="entry name" value="ACYL-ACTIVATING ENZYME 17, PEROXISOMAL-RELATED"/>
    <property type="match status" value="1"/>
</dbReference>
<proteinExistence type="predicted"/>
<evidence type="ECO:0000256" key="1">
    <source>
        <dbReference type="SAM" id="MobiDB-lite"/>
    </source>
</evidence>
<dbReference type="Gene3D" id="3.30.300.30">
    <property type="match status" value="1"/>
</dbReference>
<dbReference type="SUPFAM" id="SSF54928">
    <property type="entry name" value="RNA-binding domain, RBD"/>
    <property type="match status" value="1"/>
</dbReference>
<dbReference type="SUPFAM" id="SSF56801">
    <property type="entry name" value="Acetyl-CoA synthetase-like"/>
    <property type="match status" value="1"/>
</dbReference>
<gene>
    <name evidence="3" type="ORF">EJD97_000251</name>
</gene>
<evidence type="ECO:0000259" key="2">
    <source>
        <dbReference type="Pfam" id="PF00076"/>
    </source>
</evidence>
<comment type="caution">
    <text evidence="3">The sequence shown here is derived from an EMBL/GenBank/DDBJ whole genome shotgun (WGS) entry which is preliminary data.</text>
</comment>
<dbReference type="InterPro" id="IPR000504">
    <property type="entry name" value="RRM_dom"/>
</dbReference>